<dbReference type="Proteomes" id="UP000078292">
    <property type="component" value="Unassembled WGS sequence"/>
</dbReference>
<organism evidence="3 4">
    <name type="scientific">Enteractinococcus helveticum</name>
    <dbReference type="NCBI Taxonomy" id="1837282"/>
    <lineage>
        <taxon>Bacteria</taxon>
        <taxon>Bacillati</taxon>
        <taxon>Actinomycetota</taxon>
        <taxon>Actinomycetes</taxon>
        <taxon>Micrococcales</taxon>
        <taxon>Micrococcaceae</taxon>
    </lineage>
</organism>
<name>A0A1B7LZA0_9MICC</name>
<dbReference type="PANTHER" id="PTHR15160:SF1">
    <property type="entry name" value="VON HIPPEL-LINDAU DISEASE TUMOR SUPPRESSOR"/>
    <property type="match status" value="1"/>
</dbReference>
<dbReference type="AlphaFoldDB" id="A0A1B7LZA0"/>
<sequence length="208" mass="22690">MADIVLKVLEIRIVLPGNQPILLLLHQQSQRLLRLWIGPSEGTAIGLAQQGIDTPRPTTHQLLVDALRQAGDPLQAVRISKVDEEVFYAELILTSGTTVDSRASDAVASALFADVPVYATDTVLDAAGIDLTEGDIAAELNIEQPEIEPEITEESVDEFREFLKDLNPEDFLTPEETAKEEQADTSSAHEDDDDNGDNDGNDAEDTEK</sequence>
<dbReference type="GO" id="GO:0004518">
    <property type="term" value="F:nuclease activity"/>
    <property type="evidence" value="ECO:0007669"/>
    <property type="project" value="InterPro"/>
</dbReference>
<reference evidence="3 4" key="1">
    <citation type="submission" date="2016-04" db="EMBL/GenBank/DDBJ databases">
        <title>First whole genome shotgun sequence of the bacterium Enteractinococcus sp. strain UASWS1574.</title>
        <authorList>
            <person name="Crovadore J."/>
            <person name="Chablais R."/>
            <person name="Lefort F."/>
        </authorList>
    </citation>
    <scope>NUCLEOTIDE SEQUENCE [LARGE SCALE GENOMIC DNA]</scope>
    <source>
        <strain evidence="3 4">UASWS1574</strain>
    </source>
</reference>
<protein>
    <recommendedName>
        <fullName evidence="2">BFN domain-containing protein</fullName>
    </recommendedName>
</protein>
<dbReference type="OrthoDB" id="9788698at2"/>
<dbReference type="Gene3D" id="3.10.690.10">
    <property type="entry name" value="Bifunctional nuclease domain"/>
    <property type="match status" value="1"/>
</dbReference>
<feature type="compositionally biased region" description="Acidic residues" evidence="1">
    <location>
        <begin position="190"/>
        <end position="208"/>
    </location>
</feature>
<dbReference type="InterPro" id="IPR003729">
    <property type="entry name" value="Bi_nuclease_dom"/>
</dbReference>
<dbReference type="PROSITE" id="PS51658">
    <property type="entry name" value="BFN"/>
    <property type="match status" value="1"/>
</dbReference>
<dbReference type="PANTHER" id="PTHR15160">
    <property type="entry name" value="VON HIPPEL-LINDAU PROTEIN"/>
    <property type="match status" value="1"/>
</dbReference>
<proteinExistence type="predicted"/>
<dbReference type="SUPFAM" id="SSF103256">
    <property type="entry name" value="Hypothetical protein TM0160"/>
    <property type="match status" value="1"/>
</dbReference>
<keyword evidence="4" id="KW-1185">Reference proteome</keyword>
<dbReference type="RefSeq" id="WP_052504855.1">
    <property type="nucleotide sequence ID" value="NZ_LXEY01000018.1"/>
</dbReference>
<dbReference type="InterPro" id="IPR036104">
    <property type="entry name" value="BFN_sf"/>
</dbReference>
<feature type="region of interest" description="Disordered" evidence="1">
    <location>
        <begin position="163"/>
        <end position="208"/>
    </location>
</feature>
<gene>
    <name evidence="3" type="ORF">A6F49_10015</name>
</gene>
<comment type="caution">
    <text evidence="3">The sequence shown here is derived from an EMBL/GenBank/DDBJ whole genome shotgun (WGS) entry which is preliminary data.</text>
</comment>
<dbReference type="Pfam" id="PF02577">
    <property type="entry name" value="BFN_dom"/>
    <property type="match status" value="1"/>
</dbReference>
<dbReference type="EMBL" id="LXEY01000018">
    <property type="protein sequence ID" value="OAV60819.1"/>
    <property type="molecule type" value="Genomic_DNA"/>
</dbReference>
<evidence type="ECO:0000313" key="3">
    <source>
        <dbReference type="EMBL" id="OAV60819.1"/>
    </source>
</evidence>
<feature type="domain" description="BFN" evidence="2">
    <location>
        <begin position="3"/>
        <end position="131"/>
    </location>
</feature>
<accession>A0A1B7LZA0</accession>
<evidence type="ECO:0000256" key="1">
    <source>
        <dbReference type="SAM" id="MobiDB-lite"/>
    </source>
</evidence>
<dbReference type="STRING" id="1837282.A6F49_10015"/>
<evidence type="ECO:0000313" key="4">
    <source>
        <dbReference type="Proteomes" id="UP000078292"/>
    </source>
</evidence>
<evidence type="ECO:0000259" key="2">
    <source>
        <dbReference type="PROSITE" id="PS51658"/>
    </source>
</evidence>